<feature type="region of interest" description="Disordered" evidence="1">
    <location>
        <begin position="707"/>
        <end position="735"/>
    </location>
</feature>
<reference evidence="2" key="1">
    <citation type="submission" date="2021-01" db="EMBL/GenBank/DDBJ databases">
        <authorList>
            <person name="Corre E."/>
            <person name="Pelletier E."/>
            <person name="Niang G."/>
            <person name="Scheremetjew M."/>
            <person name="Finn R."/>
            <person name="Kale V."/>
            <person name="Holt S."/>
            <person name="Cochrane G."/>
            <person name="Meng A."/>
            <person name="Brown T."/>
            <person name="Cohen L."/>
        </authorList>
    </citation>
    <scope>NUCLEOTIDE SEQUENCE</scope>
    <source>
        <strain evidence="2">10249 10 AB</strain>
    </source>
</reference>
<sequence>MPGYSDSMIRRGPFRGIAFQHDKNGGKGSNTRPQGRAFVVTKLLVPIGKAKQAVANHRSTIRKSKRNSIEHNVVSPANSLSHQRPTSKNDPECTTTAAAATSTGSSVKKWMRRVLPKELSCNRSNGKSIFFPRIRKTTRSEKKEVTSSPTISACGKTVTDESSSKYSHSRNEDIPREMMLAGPLSSVGSILRSIERNHDSISNTWIRTVGGRDKDNLFFEDDYEDDSVENVEENARIVAGKTKSRAEHSISRDAGFLDKLLKHSNSEKGEETIDDDEPREIPIPRSEILSKLFPFGYSNVRKIEDESTKIAKHALNHDEYTVEEKENCRETRRSSFHRSEVIRSLFPLGHPDDRKKKENKDKFSLVKPCLEQNESITFNIPGTSMSPLDKNESVLLQTMTSTETDNILQDPNEIVKGRHDSTGSESSGEHESDKLIGFVITFDPTWDLLAPEETDSTATIPRSRLKKFHEIENYSDSLLGKFVEEESSKESTVLNAALDLSFETEPSMREEPVAQESLSNSFELGFHFDRERFANVDPPAEIEICFYSDDEVSIECITQEIATKESKIKSVIKSSKSQDRTEIHYHPGESTEIIFHHGESNYYGQVNKVESKGSFGTTWSQEFDDCIEYEHKVQSLVQSPIQSPIQSLIQSPIQHPIQIFESSPEIHSFSPVSITRQLLAVGNSPWTNEKNKDAPNKLSAMIEGKTASKELQRRASRSLDTPPHLAAKLSPPSVASSYHSTKSFVPSDALCQGEGSSNFQFYDAVMIKSPDHPSNHQNMLFADPSESPLGIYNTTS</sequence>
<dbReference type="AlphaFoldDB" id="A0A7S4AIC5"/>
<gene>
    <name evidence="2" type="ORF">PAUS00366_LOCUS9493</name>
</gene>
<name>A0A7S4AIC5_9STRA</name>
<feature type="region of interest" description="Disordered" evidence="1">
    <location>
        <begin position="141"/>
        <end position="171"/>
    </location>
</feature>
<organism evidence="2">
    <name type="scientific">Pseudo-nitzschia australis</name>
    <dbReference type="NCBI Taxonomy" id="44445"/>
    <lineage>
        <taxon>Eukaryota</taxon>
        <taxon>Sar</taxon>
        <taxon>Stramenopiles</taxon>
        <taxon>Ochrophyta</taxon>
        <taxon>Bacillariophyta</taxon>
        <taxon>Bacillariophyceae</taxon>
        <taxon>Bacillariophycidae</taxon>
        <taxon>Bacillariales</taxon>
        <taxon>Bacillariaceae</taxon>
        <taxon>Pseudo-nitzschia</taxon>
    </lineage>
</organism>
<feature type="compositionally biased region" description="Low complexity" evidence="1">
    <location>
        <begin position="94"/>
        <end position="104"/>
    </location>
</feature>
<dbReference type="EMBL" id="HBIX01012772">
    <property type="protein sequence ID" value="CAE0716741.1"/>
    <property type="molecule type" value="Transcribed_RNA"/>
</dbReference>
<evidence type="ECO:0000313" key="2">
    <source>
        <dbReference type="EMBL" id="CAE0716741.1"/>
    </source>
</evidence>
<accession>A0A7S4AIC5</accession>
<feature type="region of interest" description="Disordered" evidence="1">
    <location>
        <begin position="57"/>
        <end position="104"/>
    </location>
</feature>
<feature type="compositionally biased region" description="Polar residues" evidence="1">
    <location>
        <begin position="75"/>
        <end position="88"/>
    </location>
</feature>
<protein>
    <submittedName>
        <fullName evidence="2">Uncharacterized protein</fullName>
    </submittedName>
</protein>
<feature type="region of interest" description="Disordered" evidence="1">
    <location>
        <begin position="1"/>
        <end position="33"/>
    </location>
</feature>
<feature type="compositionally biased region" description="Basic and acidic residues" evidence="1">
    <location>
        <begin position="158"/>
        <end position="171"/>
    </location>
</feature>
<feature type="region of interest" description="Disordered" evidence="1">
    <location>
        <begin position="772"/>
        <end position="796"/>
    </location>
</feature>
<evidence type="ECO:0000256" key="1">
    <source>
        <dbReference type="SAM" id="MobiDB-lite"/>
    </source>
</evidence>
<proteinExistence type="predicted"/>